<evidence type="ECO:0000313" key="6">
    <source>
        <dbReference type="EMBL" id="CAD8712871.1"/>
    </source>
</evidence>
<sequence>MAPPNDASTREVLFCRPDSRHVYTHFGIRSEDVADGDTWATSLVSNMQRSLAMGGHRLRRITVRDAVVARALRRVGGMECPGTVIEVVGPEDTVNGTPLVSRMDGLYAQNHMQSLPDATYQQMLDPRARADAAVRESSTRPGRYTLDRGDEERTVPGMSWACGGCRRLMRRDVDTPKRCAGCSAVHYCGTECQREDWRRGHKVECKALQIKGVH</sequence>
<dbReference type="GO" id="GO:0008270">
    <property type="term" value="F:zinc ion binding"/>
    <property type="evidence" value="ECO:0007669"/>
    <property type="project" value="UniProtKB-KW"/>
</dbReference>
<dbReference type="PROSITE" id="PS01360">
    <property type="entry name" value="ZF_MYND_1"/>
    <property type="match status" value="1"/>
</dbReference>
<proteinExistence type="predicted"/>
<reference evidence="6" key="1">
    <citation type="submission" date="2021-01" db="EMBL/GenBank/DDBJ databases">
        <authorList>
            <person name="Corre E."/>
            <person name="Pelletier E."/>
            <person name="Niang G."/>
            <person name="Scheremetjew M."/>
            <person name="Finn R."/>
            <person name="Kale V."/>
            <person name="Holt S."/>
            <person name="Cochrane G."/>
            <person name="Meng A."/>
            <person name="Brown T."/>
            <person name="Cohen L."/>
        </authorList>
    </citation>
    <scope>NUCLEOTIDE SEQUENCE</scope>
    <source>
        <strain evidence="6">SL-175</strain>
    </source>
</reference>
<evidence type="ECO:0000256" key="2">
    <source>
        <dbReference type="ARBA" id="ARBA00022771"/>
    </source>
</evidence>
<dbReference type="SUPFAM" id="SSF144232">
    <property type="entry name" value="HIT/MYND zinc finger-like"/>
    <property type="match status" value="1"/>
</dbReference>
<dbReference type="Pfam" id="PF01753">
    <property type="entry name" value="zf-MYND"/>
    <property type="match status" value="1"/>
</dbReference>
<organism evidence="6">
    <name type="scientific">Mantoniella antarctica</name>
    <dbReference type="NCBI Taxonomy" id="81844"/>
    <lineage>
        <taxon>Eukaryota</taxon>
        <taxon>Viridiplantae</taxon>
        <taxon>Chlorophyta</taxon>
        <taxon>Mamiellophyceae</taxon>
        <taxon>Mamiellales</taxon>
        <taxon>Mamiellaceae</taxon>
        <taxon>Mantoniella</taxon>
    </lineage>
</organism>
<dbReference type="AlphaFoldDB" id="A0A7S0SR23"/>
<keyword evidence="1" id="KW-0479">Metal-binding</keyword>
<evidence type="ECO:0000256" key="1">
    <source>
        <dbReference type="ARBA" id="ARBA00022723"/>
    </source>
</evidence>
<gene>
    <name evidence="6" type="ORF">MANT1106_LOCUS15460</name>
</gene>
<dbReference type="Gene3D" id="6.10.140.2220">
    <property type="match status" value="1"/>
</dbReference>
<dbReference type="EMBL" id="HBFC01025518">
    <property type="protein sequence ID" value="CAD8712871.1"/>
    <property type="molecule type" value="Transcribed_RNA"/>
</dbReference>
<name>A0A7S0SR23_9CHLO</name>
<evidence type="ECO:0000256" key="3">
    <source>
        <dbReference type="ARBA" id="ARBA00022833"/>
    </source>
</evidence>
<evidence type="ECO:0000259" key="5">
    <source>
        <dbReference type="PROSITE" id="PS50865"/>
    </source>
</evidence>
<protein>
    <recommendedName>
        <fullName evidence="5">MYND-type domain-containing protein</fullName>
    </recommendedName>
</protein>
<feature type="domain" description="MYND-type" evidence="5">
    <location>
        <begin position="162"/>
        <end position="205"/>
    </location>
</feature>
<evidence type="ECO:0000256" key="4">
    <source>
        <dbReference type="PROSITE-ProRule" id="PRU00134"/>
    </source>
</evidence>
<keyword evidence="3" id="KW-0862">Zinc</keyword>
<keyword evidence="2 4" id="KW-0863">Zinc-finger</keyword>
<dbReference type="PROSITE" id="PS50865">
    <property type="entry name" value="ZF_MYND_2"/>
    <property type="match status" value="1"/>
</dbReference>
<accession>A0A7S0SR23</accession>
<dbReference type="InterPro" id="IPR002893">
    <property type="entry name" value="Znf_MYND"/>
</dbReference>